<evidence type="ECO:0000256" key="2">
    <source>
        <dbReference type="SAM" id="SignalP"/>
    </source>
</evidence>
<feature type="chain" id="PRO_5003202704" evidence="2">
    <location>
        <begin position="28"/>
        <end position="131"/>
    </location>
</feature>
<keyword evidence="2" id="KW-0732">Signal</keyword>
<dbReference type="Proteomes" id="UP000004816">
    <property type="component" value="Unassembled WGS sequence"/>
</dbReference>
<dbReference type="HOGENOM" id="CLU_2107319_0_0_11"/>
<feature type="signal peptide" evidence="2">
    <location>
        <begin position="1"/>
        <end position="27"/>
    </location>
</feature>
<dbReference type="AlphaFoldDB" id="E5XTE2"/>
<dbReference type="STRING" id="679197.HMPREF9336_02764"/>
<protein>
    <submittedName>
        <fullName evidence="3">Uncharacterized protein</fullName>
    </submittedName>
</protein>
<evidence type="ECO:0000256" key="1">
    <source>
        <dbReference type="SAM" id="MobiDB-lite"/>
    </source>
</evidence>
<gene>
    <name evidence="3" type="ORF">HMPREF9336_02764</name>
</gene>
<sequence>MAGYTTRAVVSALCLAAAPLWASTAQAGPPGSPGYCPGDGLMHDWDTGQAFAPCPIGGGLVYTPKGNVWVDRNGTVHPAATPQGQGQRNGPYPNEYSPDSDGGPNPRPAPVRPGGPPPMPQGNAGAIGGGP</sequence>
<feature type="compositionally biased region" description="Pro residues" evidence="1">
    <location>
        <begin position="105"/>
        <end position="120"/>
    </location>
</feature>
<feature type="region of interest" description="Disordered" evidence="1">
    <location>
        <begin position="70"/>
        <end position="131"/>
    </location>
</feature>
<comment type="caution">
    <text evidence="3">The sequence shown here is derived from an EMBL/GenBank/DDBJ whole genome shotgun (WGS) entry which is preliminary data.</text>
</comment>
<organism evidence="3 4">
    <name type="scientific">Segniliparus rugosus (strain ATCC BAA-974 / DSM 45345 / CCUG 50838 / CIP 108380 / JCM 13579 / CDC 945)</name>
    <dbReference type="NCBI Taxonomy" id="679197"/>
    <lineage>
        <taxon>Bacteria</taxon>
        <taxon>Bacillati</taxon>
        <taxon>Actinomycetota</taxon>
        <taxon>Actinomycetes</taxon>
        <taxon>Mycobacteriales</taxon>
        <taxon>Segniliparaceae</taxon>
        <taxon>Segniliparus</taxon>
    </lineage>
</organism>
<dbReference type="RefSeq" id="WP_007471328.1">
    <property type="nucleotide sequence ID" value="NZ_KI391953.1"/>
</dbReference>
<accession>E5XTE2</accession>
<proteinExistence type="predicted"/>
<dbReference type="EMBL" id="ACZI02000002">
    <property type="protein sequence ID" value="EFV12404.1"/>
    <property type="molecule type" value="Genomic_DNA"/>
</dbReference>
<name>E5XTE2_SEGRC</name>
<evidence type="ECO:0000313" key="3">
    <source>
        <dbReference type="EMBL" id="EFV12404.1"/>
    </source>
</evidence>
<evidence type="ECO:0000313" key="4">
    <source>
        <dbReference type="Proteomes" id="UP000004816"/>
    </source>
</evidence>
<keyword evidence="4" id="KW-1185">Reference proteome</keyword>
<reference evidence="3 4" key="1">
    <citation type="journal article" date="2011" name="Stand. Genomic Sci.">
        <title>High quality draft genome sequence of Segniliparus rugosus CDC 945(T)= (ATCC BAA-974(T)).</title>
        <authorList>
            <person name="Earl A.M."/>
            <person name="Desjardins C.A."/>
            <person name="Fitzgerald M.G."/>
            <person name="Arachchi H.M."/>
            <person name="Zeng Q."/>
            <person name="Mehta T."/>
            <person name="Griggs A."/>
            <person name="Birren B.W."/>
            <person name="Toney N.C."/>
            <person name="Carr J."/>
            <person name="Posey J."/>
            <person name="Butler W.R."/>
        </authorList>
    </citation>
    <scope>NUCLEOTIDE SEQUENCE [LARGE SCALE GENOMIC DNA]</scope>
    <source>
        <strain evidence="4">ATCC BAA-974 / DSM 45345 / CCUG 50838 / CIP 108380 / JCM 13579 / CDC 945</strain>
    </source>
</reference>
<dbReference type="OrthoDB" id="9896529at2"/>